<organism evidence="2">
    <name type="scientific">hydrothermal vent metagenome</name>
    <dbReference type="NCBI Taxonomy" id="652676"/>
    <lineage>
        <taxon>unclassified sequences</taxon>
        <taxon>metagenomes</taxon>
        <taxon>ecological metagenomes</taxon>
    </lineage>
</organism>
<dbReference type="InterPro" id="IPR043519">
    <property type="entry name" value="NT_sf"/>
</dbReference>
<feature type="domain" description="Polymerase nucleotidyl transferase" evidence="1">
    <location>
        <begin position="10"/>
        <end position="77"/>
    </location>
</feature>
<name>A0A3B0Z3Y3_9ZZZZ</name>
<sequence length="99" mass="11069">MRLKQHQIEIIRWAVEDLAGDDAQVSLFGSRTNDHARGGDIDLLVEVPRPVEDPAWLIARITGRISLRLGGQKIDLVLSAPNLKRFPIHDEAKKQGIVL</sequence>
<dbReference type="Gene3D" id="3.30.460.10">
    <property type="entry name" value="Beta Polymerase, domain 2"/>
    <property type="match status" value="1"/>
</dbReference>
<dbReference type="EMBL" id="UOFO01000138">
    <property type="protein sequence ID" value="VAW87998.1"/>
    <property type="molecule type" value="Genomic_DNA"/>
</dbReference>
<proteinExistence type="predicted"/>
<dbReference type="Pfam" id="PF01909">
    <property type="entry name" value="NTP_transf_2"/>
    <property type="match status" value="1"/>
</dbReference>
<dbReference type="GO" id="GO:0016779">
    <property type="term" value="F:nucleotidyltransferase activity"/>
    <property type="evidence" value="ECO:0007669"/>
    <property type="project" value="InterPro"/>
</dbReference>
<dbReference type="AlphaFoldDB" id="A0A3B0Z3Y3"/>
<dbReference type="InterPro" id="IPR002934">
    <property type="entry name" value="Polymerase_NTP_transf_dom"/>
</dbReference>
<evidence type="ECO:0000313" key="2">
    <source>
        <dbReference type="EMBL" id="VAW87998.1"/>
    </source>
</evidence>
<reference evidence="2" key="1">
    <citation type="submission" date="2018-06" db="EMBL/GenBank/DDBJ databases">
        <authorList>
            <person name="Zhirakovskaya E."/>
        </authorList>
    </citation>
    <scope>NUCLEOTIDE SEQUENCE</scope>
</reference>
<dbReference type="CDD" id="cd05403">
    <property type="entry name" value="NT_KNTase_like"/>
    <property type="match status" value="1"/>
</dbReference>
<accession>A0A3B0Z3Y3</accession>
<protein>
    <recommendedName>
        <fullName evidence="1">Polymerase nucleotidyl transferase domain-containing protein</fullName>
    </recommendedName>
</protein>
<dbReference type="SUPFAM" id="SSF81301">
    <property type="entry name" value="Nucleotidyltransferase"/>
    <property type="match status" value="1"/>
</dbReference>
<gene>
    <name evidence="2" type="ORF">MNBD_GAMMA16-1941</name>
</gene>
<evidence type="ECO:0000259" key="1">
    <source>
        <dbReference type="Pfam" id="PF01909"/>
    </source>
</evidence>